<dbReference type="PANTHER" id="PTHR33204">
    <property type="entry name" value="TRANSCRIPTIONAL REGULATOR, MARR FAMILY"/>
    <property type="match status" value="1"/>
</dbReference>
<dbReference type="InterPro" id="IPR036527">
    <property type="entry name" value="SCP2_sterol-bd_dom_sf"/>
</dbReference>
<dbReference type="AlphaFoldDB" id="K9P7J2"/>
<dbReference type="EMBL" id="CP003495">
    <property type="protein sequence ID" value="AFY29347.1"/>
    <property type="molecule type" value="Genomic_DNA"/>
</dbReference>
<dbReference type="InterPro" id="IPR036390">
    <property type="entry name" value="WH_DNA-bd_sf"/>
</dbReference>
<evidence type="ECO:0000256" key="2">
    <source>
        <dbReference type="ARBA" id="ARBA00023125"/>
    </source>
</evidence>
<reference evidence="6" key="1">
    <citation type="journal article" date="2013" name="Proc. Natl. Acad. Sci. U.S.A.">
        <title>Improving the coverage of the cyanobacterial phylum using diversity-driven genome sequencing.</title>
        <authorList>
            <person name="Shih P.M."/>
            <person name="Wu D."/>
            <person name="Latifi A."/>
            <person name="Axen S.D."/>
            <person name="Fewer D.P."/>
            <person name="Talla E."/>
            <person name="Calteau A."/>
            <person name="Cai F."/>
            <person name="Tandeau de Marsac N."/>
            <person name="Rippka R."/>
            <person name="Herdman M."/>
            <person name="Sivonen K."/>
            <person name="Coursin T."/>
            <person name="Laurent T."/>
            <person name="Goodwin L."/>
            <person name="Nolan M."/>
            <person name="Davenport K.W."/>
            <person name="Han C.S."/>
            <person name="Rubin E.M."/>
            <person name="Eisen J.A."/>
            <person name="Woyke T."/>
            <person name="Gugger M."/>
            <person name="Kerfeld C.A."/>
        </authorList>
    </citation>
    <scope>NUCLEOTIDE SEQUENCE [LARGE SCALE GENOMIC DNA]</scope>
    <source>
        <strain evidence="6">ATCC 27147 / PCC 6307</strain>
    </source>
</reference>
<dbReference type="Pfam" id="PF01638">
    <property type="entry name" value="HxlR"/>
    <property type="match status" value="1"/>
</dbReference>
<dbReference type="SUPFAM" id="SSF46785">
    <property type="entry name" value="Winged helix' DNA-binding domain"/>
    <property type="match status" value="1"/>
</dbReference>
<proteinExistence type="predicted"/>
<dbReference type="PANTHER" id="PTHR33204:SF18">
    <property type="entry name" value="TRANSCRIPTIONAL REGULATORY PROTEIN"/>
    <property type="match status" value="1"/>
</dbReference>
<keyword evidence="3" id="KW-0804">Transcription</keyword>
<dbReference type="InterPro" id="IPR011991">
    <property type="entry name" value="ArsR-like_HTH"/>
</dbReference>
<dbReference type="InterPro" id="IPR036388">
    <property type="entry name" value="WH-like_DNA-bd_sf"/>
</dbReference>
<keyword evidence="1" id="KW-0805">Transcription regulation</keyword>
<dbReference type="Gene3D" id="1.10.10.10">
    <property type="entry name" value="Winged helix-like DNA-binding domain superfamily/Winged helix DNA-binding domain"/>
    <property type="match status" value="1"/>
</dbReference>
<dbReference type="CDD" id="cd00090">
    <property type="entry name" value="HTH_ARSR"/>
    <property type="match status" value="1"/>
</dbReference>
<organism evidence="5 6">
    <name type="scientific">Cyanobium gracile (strain ATCC 27147 / PCC 6307)</name>
    <dbReference type="NCBI Taxonomy" id="292564"/>
    <lineage>
        <taxon>Bacteria</taxon>
        <taxon>Bacillati</taxon>
        <taxon>Cyanobacteriota</taxon>
        <taxon>Cyanophyceae</taxon>
        <taxon>Synechococcales</taxon>
        <taxon>Prochlorococcaceae</taxon>
        <taxon>Cyanobium</taxon>
    </lineage>
</organism>
<dbReference type="PROSITE" id="PS51118">
    <property type="entry name" value="HTH_HXLR"/>
    <property type="match status" value="1"/>
</dbReference>
<dbReference type="RefSeq" id="WP_015109787.1">
    <property type="nucleotide sequence ID" value="NC_019675.1"/>
</dbReference>
<dbReference type="SUPFAM" id="SSF55718">
    <property type="entry name" value="SCP-like"/>
    <property type="match status" value="1"/>
</dbReference>
<evidence type="ECO:0000313" key="5">
    <source>
        <dbReference type="EMBL" id="AFY29347.1"/>
    </source>
</evidence>
<evidence type="ECO:0000259" key="4">
    <source>
        <dbReference type="PROSITE" id="PS51118"/>
    </source>
</evidence>
<gene>
    <name evidence="5" type="ordered locus">Cyagr_2235</name>
</gene>
<dbReference type="InterPro" id="IPR002577">
    <property type="entry name" value="HTH_HxlR"/>
</dbReference>
<feature type="domain" description="HTH hxlR-type" evidence="4">
    <location>
        <begin position="12"/>
        <end position="103"/>
    </location>
</feature>
<evidence type="ECO:0000256" key="3">
    <source>
        <dbReference type="ARBA" id="ARBA00023163"/>
    </source>
</evidence>
<dbReference type="Proteomes" id="UP000010388">
    <property type="component" value="Chromosome"/>
</dbReference>
<protein>
    <submittedName>
        <fullName evidence="5">Putative transcriptional regulator</fullName>
    </submittedName>
</protein>
<keyword evidence="2" id="KW-0238">DNA-binding</keyword>
<dbReference type="eggNOG" id="COG1733">
    <property type="taxonomic scope" value="Bacteria"/>
</dbReference>
<dbReference type="HOGENOM" id="CLU_076095_1_0_3"/>
<evidence type="ECO:0000313" key="6">
    <source>
        <dbReference type="Proteomes" id="UP000010388"/>
    </source>
</evidence>
<dbReference type="STRING" id="292564.Cyagr_2235"/>
<name>K9P7J2_CYAGP</name>
<accession>K9P7J2</accession>
<sequence>MTAADDGYGQYCPIARALDVLGERWTLLILRDLLTGTDRFNDLARGLPGLSRSLLSKRLHQLETAGLVVHAGGTYGLTEAGKDLEPMVFGLGAWGVRWLFGEPRPEECNSDLLVWWMHRRLDTSVLPGRRVVIHVRFRDDRRLYWIVVDAAGPSMCTADPGFEVDVTISSDVSSLYQVWLGRLTIREALRARRLAFDGPSVLTQQMPAALRLSPMAAAVRQAG</sequence>
<evidence type="ECO:0000256" key="1">
    <source>
        <dbReference type="ARBA" id="ARBA00023015"/>
    </source>
</evidence>
<dbReference type="KEGG" id="cgc:Cyagr_2235"/>
<dbReference type="PATRIC" id="fig|292564.3.peg.2124"/>
<dbReference type="GO" id="GO:0003677">
    <property type="term" value="F:DNA binding"/>
    <property type="evidence" value="ECO:0007669"/>
    <property type="project" value="UniProtKB-KW"/>
</dbReference>
<dbReference type="OrthoDB" id="9791143at2"/>